<dbReference type="GO" id="GO:0046686">
    <property type="term" value="P:response to cadmium ion"/>
    <property type="evidence" value="ECO:0007669"/>
    <property type="project" value="UniProtKB-KW"/>
</dbReference>
<protein>
    <submittedName>
        <fullName evidence="6">Transcriptional regulator, ArsR family</fullName>
    </submittedName>
</protein>
<keyword evidence="3" id="KW-0804">Transcription</keyword>
<keyword evidence="1" id="KW-0805">Transcription regulation</keyword>
<evidence type="ECO:0000256" key="2">
    <source>
        <dbReference type="ARBA" id="ARBA00023125"/>
    </source>
</evidence>
<dbReference type="PRINTS" id="PR00778">
    <property type="entry name" value="HTHARSR"/>
</dbReference>
<dbReference type="SUPFAM" id="SSF46785">
    <property type="entry name" value="Winged helix' DNA-binding domain"/>
    <property type="match status" value="1"/>
</dbReference>
<dbReference type="EMBL" id="UHJJ01000002">
    <property type="protein sequence ID" value="SUQ12912.1"/>
    <property type="molecule type" value="Genomic_DNA"/>
</dbReference>
<dbReference type="NCBIfam" id="NF033788">
    <property type="entry name" value="HTH_metalloreg"/>
    <property type="match status" value="1"/>
</dbReference>
<evidence type="ECO:0000259" key="5">
    <source>
        <dbReference type="PROSITE" id="PS50987"/>
    </source>
</evidence>
<evidence type="ECO:0000256" key="4">
    <source>
        <dbReference type="ARBA" id="ARBA00043263"/>
    </source>
</evidence>
<sequence>MSVRSDVCDCDVIHEEIVNAVKIKMLSDDTFNTLTKFLKVVGDSTRVRILWALDANEMCVCDLAVLLGMTKSAISHQLRTLRRENLVKFRKDGKIAYYSLTDDHVKIVLEQSISHVTE</sequence>
<organism evidence="6 7">
    <name type="scientific">Faecalicatena contorta</name>
    <dbReference type="NCBI Taxonomy" id="39482"/>
    <lineage>
        <taxon>Bacteria</taxon>
        <taxon>Bacillati</taxon>
        <taxon>Bacillota</taxon>
        <taxon>Clostridia</taxon>
        <taxon>Lachnospirales</taxon>
        <taxon>Lachnospiraceae</taxon>
        <taxon>Faecalicatena</taxon>
    </lineage>
</organism>
<dbReference type="PROSITE" id="PS50987">
    <property type="entry name" value="HTH_ARSR_2"/>
    <property type="match status" value="1"/>
</dbReference>
<dbReference type="CDD" id="cd00090">
    <property type="entry name" value="HTH_ARSR"/>
    <property type="match status" value="1"/>
</dbReference>
<accession>A0A316A0A8</accession>
<evidence type="ECO:0000313" key="7">
    <source>
        <dbReference type="Proteomes" id="UP000254051"/>
    </source>
</evidence>
<dbReference type="AlphaFoldDB" id="A0A316A0A8"/>
<proteinExistence type="predicted"/>
<dbReference type="InterPro" id="IPR036388">
    <property type="entry name" value="WH-like_DNA-bd_sf"/>
</dbReference>
<gene>
    <name evidence="6" type="ORF">SAMN05216529_102128</name>
</gene>
<feature type="domain" description="HTH arsR-type" evidence="5">
    <location>
        <begin position="26"/>
        <end position="118"/>
    </location>
</feature>
<evidence type="ECO:0000256" key="1">
    <source>
        <dbReference type="ARBA" id="ARBA00023015"/>
    </source>
</evidence>
<dbReference type="InterPro" id="IPR018334">
    <property type="entry name" value="ArsR_HTH"/>
</dbReference>
<dbReference type="InterPro" id="IPR001845">
    <property type="entry name" value="HTH_ArsR_DNA-bd_dom"/>
</dbReference>
<dbReference type="Pfam" id="PF01022">
    <property type="entry name" value="HTH_5"/>
    <property type="match status" value="1"/>
</dbReference>
<dbReference type="PANTHER" id="PTHR43132">
    <property type="entry name" value="ARSENICAL RESISTANCE OPERON REPRESSOR ARSR-RELATED"/>
    <property type="match status" value="1"/>
</dbReference>
<dbReference type="Proteomes" id="UP000254051">
    <property type="component" value="Unassembled WGS sequence"/>
</dbReference>
<keyword evidence="4" id="KW-0105">Cadmium resistance</keyword>
<name>A0A316A0A8_9FIRM</name>
<evidence type="ECO:0000256" key="3">
    <source>
        <dbReference type="ARBA" id="ARBA00023163"/>
    </source>
</evidence>
<keyword evidence="7" id="KW-1185">Reference proteome</keyword>
<dbReference type="InterPro" id="IPR011991">
    <property type="entry name" value="ArsR-like_HTH"/>
</dbReference>
<reference evidence="7" key="1">
    <citation type="submission" date="2017-07" db="EMBL/GenBank/DDBJ databases">
        <authorList>
            <person name="Varghese N."/>
            <person name="Submissions S."/>
        </authorList>
    </citation>
    <scope>NUCLEOTIDE SEQUENCE [LARGE SCALE GENOMIC DNA]</scope>
    <source>
        <strain evidence="7">NLAE-zl-C134</strain>
    </source>
</reference>
<dbReference type="OrthoDB" id="9794330at2"/>
<dbReference type="InterPro" id="IPR036390">
    <property type="entry name" value="WH_DNA-bd_sf"/>
</dbReference>
<dbReference type="SMART" id="SM00418">
    <property type="entry name" value="HTH_ARSR"/>
    <property type="match status" value="1"/>
</dbReference>
<dbReference type="InterPro" id="IPR051011">
    <property type="entry name" value="Metal_resp_trans_reg"/>
</dbReference>
<keyword evidence="2" id="KW-0238">DNA-binding</keyword>
<dbReference type="Gene3D" id="1.10.10.10">
    <property type="entry name" value="Winged helix-like DNA-binding domain superfamily/Winged helix DNA-binding domain"/>
    <property type="match status" value="1"/>
</dbReference>
<dbReference type="GO" id="GO:0003677">
    <property type="term" value="F:DNA binding"/>
    <property type="evidence" value="ECO:0007669"/>
    <property type="project" value="UniProtKB-KW"/>
</dbReference>
<dbReference type="RefSeq" id="WP_018213960.1">
    <property type="nucleotide sequence ID" value="NZ_QGDS01000002.1"/>
</dbReference>
<dbReference type="PROSITE" id="PS00846">
    <property type="entry name" value="HTH_ARSR_1"/>
    <property type="match status" value="1"/>
</dbReference>
<dbReference type="GO" id="GO:0003700">
    <property type="term" value="F:DNA-binding transcription factor activity"/>
    <property type="evidence" value="ECO:0007669"/>
    <property type="project" value="InterPro"/>
</dbReference>
<dbReference type="PANTHER" id="PTHR43132:SF6">
    <property type="entry name" value="HTH-TYPE TRANSCRIPTIONAL REPRESSOR CZRA"/>
    <property type="match status" value="1"/>
</dbReference>
<evidence type="ECO:0000313" key="6">
    <source>
        <dbReference type="EMBL" id="SUQ12912.1"/>
    </source>
</evidence>